<organism evidence="1 2">
    <name type="scientific">Georgenia muralis</name>
    <dbReference type="NCBI Taxonomy" id="154117"/>
    <lineage>
        <taxon>Bacteria</taxon>
        <taxon>Bacillati</taxon>
        <taxon>Actinomycetota</taxon>
        <taxon>Actinomycetes</taxon>
        <taxon>Micrococcales</taxon>
        <taxon>Bogoriellaceae</taxon>
        <taxon>Georgenia</taxon>
    </lineage>
</organism>
<dbReference type="EMBL" id="RKRA01000001">
    <property type="protein sequence ID" value="RPF27317.1"/>
    <property type="molecule type" value="Genomic_DNA"/>
</dbReference>
<dbReference type="Gene3D" id="1.10.287.1080">
    <property type="entry name" value="MazG-like"/>
    <property type="match status" value="1"/>
</dbReference>
<evidence type="ECO:0008006" key="3">
    <source>
        <dbReference type="Google" id="ProtNLM"/>
    </source>
</evidence>
<keyword evidence="2" id="KW-1185">Reference proteome</keyword>
<evidence type="ECO:0000313" key="1">
    <source>
        <dbReference type="EMBL" id="RPF27317.1"/>
    </source>
</evidence>
<reference evidence="1 2" key="1">
    <citation type="submission" date="2018-11" db="EMBL/GenBank/DDBJ databases">
        <title>Sequencing the genomes of 1000 actinobacteria strains.</title>
        <authorList>
            <person name="Klenk H.-P."/>
        </authorList>
    </citation>
    <scope>NUCLEOTIDE SEQUENCE [LARGE SCALE GENOMIC DNA]</scope>
    <source>
        <strain evidence="1 2">DSM 14418</strain>
    </source>
</reference>
<dbReference type="OrthoDB" id="5953925at2"/>
<dbReference type="SUPFAM" id="SSF101386">
    <property type="entry name" value="all-alpha NTP pyrophosphatases"/>
    <property type="match status" value="1"/>
</dbReference>
<accession>A0A3N4Z4A4</accession>
<dbReference type="RefSeq" id="WP_123916771.1">
    <property type="nucleotide sequence ID" value="NZ_RKRA01000001.1"/>
</dbReference>
<gene>
    <name evidence="1" type="ORF">EDD32_1796</name>
</gene>
<name>A0A3N4Z4A4_9MICO</name>
<dbReference type="AlphaFoldDB" id="A0A3N4Z4A4"/>
<sequence>MTDSPPSLAAAREQALAVRALYENLEERLNGKTWSLHELQIGFANDVGYIGRLLLAHDGTWGIDRDPRAELEHKLAESMWWTFVLADKLGIDIDEAFTRTMGRIRTGLESTIARTDPAAAAHG</sequence>
<comment type="caution">
    <text evidence="1">The sequence shown here is derived from an EMBL/GenBank/DDBJ whole genome shotgun (WGS) entry which is preliminary data.</text>
</comment>
<dbReference type="Proteomes" id="UP000280726">
    <property type="component" value="Unassembled WGS sequence"/>
</dbReference>
<protein>
    <recommendedName>
        <fullName evidence="3">MazG-like nucleotide pyrophosphohydrolase family protein</fullName>
    </recommendedName>
</protein>
<proteinExistence type="predicted"/>
<evidence type="ECO:0000313" key="2">
    <source>
        <dbReference type="Proteomes" id="UP000280726"/>
    </source>
</evidence>